<dbReference type="InterPro" id="IPR051203">
    <property type="entry name" value="Polysaccharide_Synthase-Rel"/>
</dbReference>
<feature type="transmembrane region" description="Helical" evidence="2">
    <location>
        <begin position="139"/>
        <end position="156"/>
    </location>
</feature>
<dbReference type="Proteomes" id="UP000261212">
    <property type="component" value="Unassembled WGS sequence"/>
</dbReference>
<accession>A0A3E3E338</accession>
<sequence>MTKKKRLAILFIVDALIVTFSSMMSLLLRFDLFTIPSRFLYPALKFLPLDIFIAISVLAVFKMYNRVWTYASLDEVMSALKASVVIELIYLLYHKLFDVGMPRSYYFFDITFLFLLIALSRLSVRVFKGIIARREKSALKRNIMIIGAGSAGSLLIKEIRNGMKSYDVVCIIDDNDDKVGKYIHNIPIVGARDDILKNIAKYDVDEVIIAMPSASVDTIRDIITICNQTSVKLKILPAIAKSLTSSLTQKVREVNYEDLLGRDAVDIKNKELKKFVDGKTVMVTGGGGTIGSELCRQITANNPRRLIVVDIYENTAYELQMELKRKHPDIEVMVLIASIRDMDRMERIFNKYKPEIVYHAAAHKHVPLMEYSPNEAVKNNCKGTLNLVKLADKYKVKRFVLISTDKAVRPTNVMGATKRICEMIIQSYNAKSETEFVAVRFGNVLGSNGSVIPLFLKQIEEGGPVTVTHKEVTRFFMTVREAVSLVIQAGLLAEGGEIFVLDMGKPVKIYDLAVNLIKLKGYIPGEEIKIDVVGLRPGEKMYEEILMEEEGLTGTKNHMIYIAKPIDIEIEEFMSGLNTLINIAYENNDEIIRDEIKKLCPTYKEVKND</sequence>
<comment type="caution">
    <text evidence="4">The sequence shown here is derived from an EMBL/GenBank/DDBJ whole genome shotgun (WGS) entry which is preliminary data.</text>
</comment>
<evidence type="ECO:0000259" key="3">
    <source>
        <dbReference type="Pfam" id="PF02719"/>
    </source>
</evidence>
<dbReference type="Pfam" id="PF02719">
    <property type="entry name" value="Polysacc_synt_2"/>
    <property type="match status" value="1"/>
</dbReference>
<comment type="similarity">
    <text evidence="1">Belongs to the polysaccharide synthase family.</text>
</comment>
<evidence type="ECO:0000256" key="1">
    <source>
        <dbReference type="ARBA" id="ARBA00007430"/>
    </source>
</evidence>
<dbReference type="PANTHER" id="PTHR43318:SF1">
    <property type="entry name" value="POLYSACCHARIDE BIOSYNTHESIS PROTEIN EPSC-RELATED"/>
    <property type="match status" value="1"/>
</dbReference>
<proteinExistence type="inferred from homology"/>
<feature type="transmembrane region" description="Helical" evidence="2">
    <location>
        <begin position="39"/>
        <end position="61"/>
    </location>
</feature>
<keyword evidence="2" id="KW-0472">Membrane</keyword>
<dbReference type="InterPro" id="IPR029063">
    <property type="entry name" value="SAM-dependent_MTases_sf"/>
</dbReference>
<protein>
    <submittedName>
        <fullName evidence="4">Polysaccharide biosynthesis protein</fullName>
    </submittedName>
</protein>
<dbReference type="PANTHER" id="PTHR43318">
    <property type="entry name" value="UDP-N-ACETYLGLUCOSAMINE 4,6-DEHYDRATASE"/>
    <property type="match status" value="1"/>
</dbReference>
<dbReference type="CDD" id="cd05237">
    <property type="entry name" value="UDP_invert_4-6DH_SDR_e"/>
    <property type="match status" value="1"/>
</dbReference>
<evidence type="ECO:0000256" key="2">
    <source>
        <dbReference type="SAM" id="Phobius"/>
    </source>
</evidence>
<feature type="domain" description="Polysaccharide biosynthesis protein CapD-like" evidence="3">
    <location>
        <begin position="281"/>
        <end position="564"/>
    </location>
</feature>
<dbReference type="AlphaFoldDB" id="A0A3E3E338"/>
<dbReference type="InterPro" id="IPR003869">
    <property type="entry name" value="Polysac_CapD-like"/>
</dbReference>
<organism evidence="4 5">
    <name type="scientific">Anaerofustis stercorihominis</name>
    <dbReference type="NCBI Taxonomy" id="214853"/>
    <lineage>
        <taxon>Bacteria</taxon>
        <taxon>Bacillati</taxon>
        <taxon>Bacillota</taxon>
        <taxon>Clostridia</taxon>
        <taxon>Eubacteriales</taxon>
        <taxon>Eubacteriaceae</taxon>
        <taxon>Anaerofustis</taxon>
    </lineage>
</organism>
<dbReference type="SUPFAM" id="SSF51735">
    <property type="entry name" value="NAD(P)-binding Rossmann-fold domains"/>
    <property type="match status" value="1"/>
</dbReference>
<feature type="transmembrane region" description="Helical" evidence="2">
    <location>
        <begin position="105"/>
        <end position="127"/>
    </location>
</feature>
<keyword evidence="2" id="KW-0812">Transmembrane</keyword>
<dbReference type="InterPro" id="IPR036291">
    <property type="entry name" value="NAD(P)-bd_dom_sf"/>
</dbReference>
<evidence type="ECO:0000313" key="4">
    <source>
        <dbReference type="EMBL" id="RGD75328.1"/>
    </source>
</evidence>
<name>A0A3E3E338_9FIRM</name>
<feature type="transmembrane region" description="Helical" evidence="2">
    <location>
        <begin position="7"/>
        <end position="27"/>
    </location>
</feature>
<dbReference type="Pfam" id="PF13727">
    <property type="entry name" value="CoA_binding_3"/>
    <property type="match status" value="1"/>
</dbReference>
<gene>
    <name evidence="4" type="ORF">DW687_03105</name>
</gene>
<feature type="transmembrane region" description="Helical" evidence="2">
    <location>
        <begin position="73"/>
        <end position="93"/>
    </location>
</feature>
<keyword evidence="2" id="KW-1133">Transmembrane helix</keyword>
<dbReference type="SUPFAM" id="SSF53335">
    <property type="entry name" value="S-adenosyl-L-methionine-dependent methyltransferases"/>
    <property type="match status" value="1"/>
</dbReference>
<dbReference type="EMBL" id="QUSM01000002">
    <property type="protein sequence ID" value="RGD75328.1"/>
    <property type="molecule type" value="Genomic_DNA"/>
</dbReference>
<evidence type="ECO:0000313" key="5">
    <source>
        <dbReference type="Proteomes" id="UP000261212"/>
    </source>
</evidence>
<reference evidence="4 5" key="1">
    <citation type="submission" date="2018-08" db="EMBL/GenBank/DDBJ databases">
        <title>A genome reference for cultivated species of the human gut microbiota.</title>
        <authorList>
            <person name="Zou Y."/>
            <person name="Xue W."/>
            <person name="Luo G."/>
        </authorList>
    </citation>
    <scope>NUCLEOTIDE SEQUENCE [LARGE SCALE GENOMIC DNA]</scope>
    <source>
        <strain evidence="4 5">AM25-6</strain>
    </source>
</reference>
<dbReference type="Gene3D" id="3.40.50.720">
    <property type="entry name" value="NAD(P)-binding Rossmann-like Domain"/>
    <property type="match status" value="2"/>
</dbReference>